<dbReference type="PANTHER" id="PTHR37299:SF1">
    <property type="entry name" value="STAGE 0 SPORULATION PROTEIN A HOMOLOG"/>
    <property type="match status" value="1"/>
</dbReference>
<comment type="caution">
    <text evidence="4">The sequence shown here is derived from an EMBL/GenBank/DDBJ whole genome shotgun (WGS) entry which is preliminary data.</text>
</comment>
<proteinExistence type="predicted"/>
<dbReference type="SMART" id="SM00448">
    <property type="entry name" value="REC"/>
    <property type="match status" value="1"/>
</dbReference>
<dbReference type="PROSITE" id="PS50930">
    <property type="entry name" value="HTH_LYTTR"/>
    <property type="match status" value="1"/>
</dbReference>
<organism evidence="4 5">
    <name type="scientific">Paralabilibaculum antarcticum</name>
    <dbReference type="NCBI Taxonomy" id="2912572"/>
    <lineage>
        <taxon>Bacteria</taxon>
        <taxon>Pseudomonadati</taxon>
        <taxon>Bacteroidota</taxon>
        <taxon>Bacteroidia</taxon>
        <taxon>Marinilabiliales</taxon>
        <taxon>Marinifilaceae</taxon>
        <taxon>Paralabilibaculum</taxon>
    </lineage>
</organism>
<dbReference type="Gene3D" id="3.40.50.2300">
    <property type="match status" value="1"/>
</dbReference>
<keyword evidence="5" id="KW-1185">Reference proteome</keyword>
<keyword evidence="4" id="KW-0238">DNA-binding</keyword>
<dbReference type="Pfam" id="PF00072">
    <property type="entry name" value="Response_reg"/>
    <property type="match status" value="1"/>
</dbReference>
<feature type="domain" description="Response regulatory" evidence="2">
    <location>
        <begin position="2"/>
        <end position="115"/>
    </location>
</feature>
<dbReference type="InterPro" id="IPR046947">
    <property type="entry name" value="LytR-like"/>
</dbReference>
<evidence type="ECO:0000313" key="5">
    <source>
        <dbReference type="Proteomes" id="UP001528920"/>
    </source>
</evidence>
<reference evidence="4 5" key="1">
    <citation type="submission" date="2022-01" db="EMBL/GenBank/DDBJ databases">
        <title>Labilibaculum sp. nov, a marine bacterium isolated from Antarctica.</title>
        <authorList>
            <person name="Dai W."/>
        </authorList>
    </citation>
    <scope>NUCLEOTIDE SEQUENCE [LARGE SCALE GENOMIC DNA]</scope>
    <source>
        <strain evidence="4 5">DW002</strain>
    </source>
</reference>
<protein>
    <submittedName>
        <fullName evidence="4">LytTR family DNA-binding domain-containing protein</fullName>
    </submittedName>
</protein>
<feature type="domain" description="HTH LytTR-type" evidence="3">
    <location>
        <begin position="145"/>
        <end position="252"/>
    </location>
</feature>
<dbReference type="Proteomes" id="UP001528920">
    <property type="component" value="Unassembled WGS sequence"/>
</dbReference>
<evidence type="ECO:0000259" key="3">
    <source>
        <dbReference type="PROSITE" id="PS50930"/>
    </source>
</evidence>
<dbReference type="Gene3D" id="2.40.50.1020">
    <property type="entry name" value="LytTr DNA-binding domain"/>
    <property type="match status" value="1"/>
</dbReference>
<dbReference type="SUPFAM" id="SSF52172">
    <property type="entry name" value="CheY-like"/>
    <property type="match status" value="1"/>
</dbReference>
<evidence type="ECO:0000313" key="4">
    <source>
        <dbReference type="EMBL" id="MDE5417170.1"/>
    </source>
</evidence>
<dbReference type="GO" id="GO:0003677">
    <property type="term" value="F:DNA binding"/>
    <property type="evidence" value="ECO:0007669"/>
    <property type="project" value="UniProtKB-KW"/>
</dbReference>
<evidence type="ECO:0000256" key="1">
    <source>
        <dbReference type="PROSITE-ProRule" id="PRU00169"/>
    </source>
</evidence>
<evidence type="ECO:0000259" key="2">
    <source>
        <dbReference type="PROSITE" id="PS50110"/>
    </source>
</evidence>
<dbReference type="PROSITE" id="PS50110">
    <property type="entry name" value="RESPONSE_REGULATORY"/>
    <property type="match status" value="1"/>
</dbReference>
<dbReference type="PANTHER" id="PTHR37299">
    <property type="entry name" value="TRANSCRIPTIONAL REGULATOR-RELATED"/>
    <property type="match status" value="1"/>
</dbReference>
<sequence>MKIVIIEDEWAAQEQIKSMLTELIKDLDIISIIDSVNDGIDFFKTNPTVDLILMDIHLSDGNSFEIFKHVKISAPIIFTTAYDQYAIQAFKHNSLDYLLKPISIEDLELAMDKYQETKPQIDQTLLESIYDSLNESKSAAYKNSFLIQKKDRLYPIDVESIAAFYVDSSLVKCHTFDNESHVIPYTMEDLEKTLNPSYFFRANRQYLLNRKAIKHLSIHFNGKLKVHCDINIPEAIIVSRLKSNELKKWLNS</sequence>
<dbReference type="Pfam" id="PF04397">
    <property type="entry name" value="LytTR"/>
    <property type="match status" value="1"/>
</dbReference>
<dbReference type="InterPro" id="IPR007492">
    <property type="entry name" value="LytTR_DNA-bd_dom"/>
</dbReference>
<dbReference type="InterPro" id="IPR011006">
    <property type="entry name" value="CheY-like_superfamily"/>
</dbReference>
<dbReference type="EMBL" id="JAKJSC010000001">
    <property type="protein sequence ID" value="MDE5417170.1"/>
    <property type="molecule type" value="Genomic_DNA"/>
</dbReference>
<dbReference type="RefSeq" id="WP_275108507.1">
    <property type="nucleotide sequence ID" value="NZ_JAKJSC010000001.1"/>
</dbReference>
<dbReference type="SMART" id="SM00850">
    <property type="entry name" value="LytTR"/>
    <property type="match status" value="1"/>
</dbReference>
<dbReference type="InterPro" id="IPR001789">
    <property type="entry name" value="Sig_transdc_resp-reg_receiver"/>
</dbReference>
<name>A0ABT5VP06_9BACT</name>
<feature type="modified residue" description="4-aspartylphosphate" evidence="1">
    <location>
        <position position="55"/>
    </location>
</feature>
<gene>
    <name evidence="4" type="ORF">L3049_04040</name>
</gene>
<accession>A0ABT5VP06</accession>
<keyword evidence="1" id="KW-0597">Phosphoprotein</keyword>